<feature type="chain" id="PRO_5035937256" description="SIFamide" evidence="1">
    <location>
        <begin position="28"/>
        <end position="79"/>
    </location>
</feature>
<sequence>MAALAVRFAAVILVVSLVLMVCYPADAYRKPPFNGSIFGKRAGNYTKPEGTARTIFSLCELASEACTSWFPAPAATENK</sequence>
<evidence type="ECO:0000313" key="2">
    <source>
        <dbReference type="EMBL" id="CAB3372218.1"/>
    </source>
</evidence>
<organism evidence="2 3">
    <name type="scientific">Cloeon dipterum</name>
    <dbReference type="NCBI Taxonomy" id="197152"/>
    <lineage>
        <taxon>Eukaryota</taxon>
        <taxon>Metazoa</taxon>
        <taxon>Ecdysozoa</taxon>
        <taxon>Arthropoda</taxon>
        <taxon>Hexapoda</taxon>
        <taxon>Insecta</taxon>
        <taxon>Pterygota</taxon>
        <taxon>Palaeoptera</taxon>
        <taxon>Ephemeroptera</taxon>
        <taxon>Pisciforma</taxon>
        <taxon>Baetidae</taxon>
        <taxon>Cloeon</taxon>
    </lineage>
</organism>
<protein>
    <recommendedName>
        <fullName evidence="4">SIFamide</fullName>
    </recommendedName>
</protein>
<dbReference type="AlphaFoldDB" id="A0A8S1CW18"/>
<dbReference type="OrthoDB" id="8190180at2759"/>
<comment type="caution">
    <text evidence="2">The sequence shown here is derived from an EMBL/GenBank/DDBJ whole genome shotgun (WGS) entry which is preliminary data.</text>
</comment>
<accession>A0A8S1CW18</accession>
<dbReference type="EMBL" id="CADEPI010000070">
    <property type="protein sequence ID" value="CAB3372218.1"/>
    <property type="molecule type" value="Genomic_DNA"/>
</dbReference>
<keyword evidence="1" id="KW-0732">Signal</keyword>
<evidence type="ECO:0008006" key="4">
    <source>
        <dbReference type="Google" id="ProtNLM"/>
    </source>
</evidence>
<keyword evidence="3" id="KW-1185">Reference proteome</keyword>
<reference evidence="2 3" key="1">
    <citation type="submission" date="2020-04" db="EMBL/GenBank/DDBJ databases">
        <authorList>
            <person name="Alioto T."/>
            <person name="Alioto T."/>
            <person name="Gomez Garrido J."/>
        </authorList>
    </citation>
    <scope>NUCLEOTIDE SEQUENCE [LARGE SCALE GENOMIC DNA]</scope>
</reference>
<dbReference type="Proteomes" id="UP000494165">
    <property type="component" value="Unassembled WGS sequence"/>
</dbReference>
<proteinExistence type="predicted"/>
<feature type="signal peptide" evidence="1">
    <location>
        <begin position="1"/>
        <end position="27"/>
    </location>
</feature>
<evidence type="ECO:0000256" key="1">
    <source>
        <dbReference type="SAM" id="SignalP"/>
    </source>
</evidence>
<gene>
    <name evidence="2" type="ORF">CLODIP_2_CD10916</name>
</gene>
<evidence type="ECO:0000313" key="3">
    <source>
        <dbReference type="Proteomes" id="UP000494165"/>
    </source>
</evidence>
<name>A0A8S1CW18_9INSE</name>